<accession>A0A0D9Y7F0</accession>
<keyword evidence="2" id="KW-1185">Reference proteome</keyword>
<reference evidence="1" key="3">
    <citation type="submission" date="2018-05" db="EMBL/GenBank/DDBJ databases">
        <title>OgluRS3 (Oryza glumaepatula Reference Sequence Version 3).</title>
        <authorList>
            <person name="Zhang J."/>
            <person name="Kudrna D."/>
            <person name="Lee S."/>
            <person name="Talag J."/>
            <person name="Welchert J."/>
            <person name="Wing R.A."/>
        </authorList>
    </citation>
    <scope>NUCLEOTIDE SEQUENCE [LARGE SCALE GENOMIC DNA]</scope>
</reference>
<dbReference type="Gramene" id="OGLUM01G14560.1">
    <property type="protein sequence ID" value="OGLUM01G14560.1"/>
    <property type="gene ID" value="OGLUM01G14560"/>
</dbReference>
<name>A0A0D9Y7F0_9ORYZ</name>
<reference evidence="1" key="1">
    <citation type="submission" date="2013-08" db="EMBL/GenBank/DDBJ databases">
        <title>Oryza genome evolution.</title>
        <authorList>
            <person name="Wing R.A."/>
            <person name="Panaud O."/>
            <person name="Oliveira A.C."/>
        </authorList>
    </citation>
    <scope>NUCLEOTIDE SEQUENCE</scope>
</reference>
<evidence type="ECO:0000313" key="1">
    <source>
        <dbReference type="EnsemblPlants" id="OGLUM01G14560.1"/>
    </source>
</evidence>
<evidence type="ECO:0000313" key="2">
    <source>
        <dbReference type="Proteomes" id="UP000026961"/>
    </source>
</evidence>
<proteinExistence type="predicted"/>
<sequence>MTASCWLDWFEMASLGLGYTIYPLPRAAFFFFLLPPSTLPPTTTTWSLPSANSKKMRSTASLTSNLPLWHGSRKEGADNECHLLDVDEAKVQCFDSLLHNAYVVTSYSSSTVLSSSNLLTDIGRGALGKGFFIRHCGIGVEEAQLKFELAVACANLLEETLKLALATRRSSAMTSVEEEASGSPQGGAH</sequence>
<protein>
    <submittedName>
        <fullName evidence="1">Uncharacterized protein</fullName>
    </submittedName>
</protein>
<dbReference type="HOGENOM" id="CLU_1436482_0_0_1"/>
<reference evidence="1" key="2">
    <citation type="submission" date="2015-04" db="UniProtKB">
        <authorList>
            <consortium name="EnsemblPlants"/>
        </authorList>
    </citation>
    <scope>IDENTIFICATION</scope>
</reference>
<dbReference type="EnsemblPlants" id="OGLUM01G14560.1">
    <property type="protein sequence ID" value="OGLUM01G14560.1"/>
    <property type="gene ID" value="OGLUM01G14560"/>
</dbReference>
<dbReference type="AlphaFoldDB" id="A0A0D9Y7F0"/>
<organism evidence="1">
    <name type="scientific">Oryza glumipatula</name>
    <dbReference type="NCBI Taxonomy" id="40148"/>
    <lineage>
        <taxon>Eukaryota</taxon>
        <taxon>Viridiplantae</taxon>
        <taxon>Streptophyta</taxon>
        <taxon>Embryophyta</taxon>
        <taxon>Tracheophyta</taxon>
        <taxon>Spermatophyta</taxon>
        <taxon>Magnoliopsida</taxon>
        <taxon>Liliopsida</taxon>
        <taxon>Poales</taxon>
        <taxon>Poaceae</taxon>
        <taxon>BOP clade</taxon>
        <taxon>Oryzoideae</taxon>
        <taxon>Oryzeae</taxon>
        <taxon>Oryzinae</taxon>
        <taxon>Oryza</taxon>
    </lineage>
</organism>
<dbReference type="Proteomes" id="UP000026961">
    <property type="component" value="Chromosome 1"/>
</dbReference>